<dbReference type="Proteomes" id="UP000226442">
    <property type="component" value="Unassembled WGS sequence"/>
</dbReference>
<feature type="transmembrane region" description="Helical" evidence="5">
    <location>
        <begin position="376"/>
        <end position="393"/>
    </location>
</feature>
<comment type="subcellular location">
    <subcellularLocation>
        <location evidence="1">Membrane</location>
        <topology evidence="1">Multi-pass membrane protein</topology>
    </subcellularLocation>
</comment>
<accession>A0A2G4EY24</accession>
<evidence type="ECO:0000259" key="6">
    <source>
        <dbReference type="Pfam" id="PF00324"/>
    </source>
</evidence>
<dbReference type="EMBL" id="NXIB02000104">
    <property type="protein sequence ID" value="PHX54386.1"/>
    <property type="molecule type" value="Genomic_DNA"/>
</dbReference>
<dbReference type="Gene3D" id="1.20.1740.10">
    <property type="entry name" value="Amino acid/polyamine transporter I"/>
    <property type="match status" value="1"/>
</dbReference>
<feature type="domain" description="Amino acid permease/ SLC12A" evidence="6">
    <location>
        <begin position="47"/>
        <end position="422"/>
    </location>
</feature>
<dbReference type="OrthoDB" id="127638at2"/>
<feature type="transmembrane region" description="Helical" evidence="5">
    <location>
        <begin position="437"/>
        <end position="460"/>
    </location>
</feature>
<organism evidence="7 8">
    <name type="scientific">Tychonema bourrellyi FEM_GT703</name>
    <dbReference type="NCBI Taxonomy" id="2040638"/>
    <lineage>
        <taxon>Bacteria</taxon>
        <taxon>Bacillati</taxon>
        <taxon>Cyanobacteriota</taxon>
        <taxon>Cyanophyceae</taxon>
        <taxon>Oscillatoriophycideae</taxon>
        <taxon>Oscillatoriales</taxon>
        <taxon>Microcoleaceae</taxon>
        <taxon>Tychonema</taxon>
    </lineage>
</organism>
<protein>
    <submittedName>
        <fullName evidence="7">APC family permease</fullName>
    </submittedName>
</protein>
<gene>
    <name evidence="7" type="ORF">CP500_016380</name>
</gene>
<dbReference type="InterPro" id="IPR050367">
    <property type="entry name" value="APC_superfamily"/>
</dbReference>
<feature type="transmembrane region" description="Helical" evidence="5">
    <location>
        <begin position="399"/>
        <end position="425"/>
    </location>
</feature>
<evidence type="ECO:0000313" key="8">
    <source>
        <dbReference type="Proteomes" id="UP000226442"/>
    </source>
</evidence>
<comment type="caution">
    <text evidence="7">The sequence shown here is derived from an EMBL/GenBank/DDBJ whole genome shotgun (WGS) entry which is preliminary data.</text>
</comment>
<evidence type="ECO:0000256" key="5">
    <source>
        <dbReference type="SAM" id="Phobius"/>
    </source>
</evidence>
<dbReference type="PIRSF" id="PIRSF006060">
    <property type="entry name" value="AA_transporter"/>
    <property type="match status" value="1"/>
</dbReference>
<feature type="transmembrane region" description="Helical" evidence="5">
    <location>
        <begin position="12"/>
        <end position="35"/>
    </location>
</feature>
<evidence type="ECO:0000256" key="2">
    <source>
        <dbReference type="ARBA" id="ARBA00022692"/>
    </source>
</evidence>
<keyword evidence="3 5" id="KW-1133">Transmembrane helix</keyword>
<evidence type="ECO:0000256" key="3">
    <source>
        <dbReference type="ARBA" id="ARBA00022989"/>
    </source>
</evidence>
<keyword evidence="8" id="KW-1185">Reference proteome</keyword>
<reference evidence="7" key="1">
    <citation type="submission" date="2017-10" db="EMBL/GenBank/DDBJ databases">
        <title>Draft genome sequence of the planktic cyanobacteria Tychonema bourrellyi isolated from alpine lentic freshwater.</title>
        <authorList>
            <person name="Tett A."/>
            <person name="Armanini F."/>
            <person name="Asnicar F."/>
            <person name="Boscaini A."/>
            <person name="Pasolli E."/>
            <person name="Zolfo M."/>
            <person name="Donati C."/>
            <person name="Salmaso N."/>
            <person name="Segata N."/>
        </authorList>
    </citation>
    <scope>NUCLEOTIDE SEQUENCE</scope>
    <source>
        <strain evidence="7">FEM_GT703</strain>
    </source>
</reference>
<sequence>MTNSNGELKPTLGLVGITINAMALIAPGAFLWTTYQLQAPPDSAKNMWAAIALATCIALLTASCYATLSKAYPEAGAGSSYYYAEAAILAKEEHKHFRLARLAKFVTGWAAHLYYWVYPGIMISFMGTLVVYIGQLFNADFATDWFSKALICFIFTGLVGFIALQGVTGSTLINIIINIVQISSLTFLGLLMIIYRLGHPNVNYEHANAFSVVMPHDLSGLIYQATIAILLLVGFESATAMAGEAINPQRDIPRGVILSLFIQACICYFFEYFAANFFIGDQYTATVDGKTVTGFAAALSSGAPIGDIAKILGDSLLFGNGFLLQITIASTVVMALIGTALSSLSTGVRISYAMGSDRELPAVFGFLHGRYNTPHIGIYFLSGLSALIGAYAVQSVDNVTIVTLVSNIGTFMLYGITCGVTLIATLEHLLDEEHNPIKTIVIPVLGLVTNLFMVCGIFYYGLTGVGNAKTNSLTAIGISLAFFVGGFAYLIGDSLIKGKPLFLPSDLNHPMRDGIPSSKSR</sequence>
<dbReference type="GO" id="GO:0022857">
    <property type="term" value="F:transmembrane transporter activity"/>
    <property type="evidence" value="ECO:0007669"/>
    <property type="project" value="InterPro"/>
</dbReference>
<feature type="transmembrane region" description="Helical" evidence="5">
    <location>
        <begin position="472"/>
        <end position="491"/>
    </location>
</feature>
<feature type="transmembrane region" description="Helical" evidence="5">
    <location>
        <begin position="47"/>
        <end position="68"/>
    </location>
</feature>
<keyword evidence="4 5" id="KW-0472">Membrane</keyword>
<dbReference type="AlphaFoldDB" id="A0A2G4EY24"/>
<dbReference type="InterPro" id="IPR004841">
    <property type="entry name" value="AA-permease/SLC12A_dom"/>
</dbReference>
<evidence type="ECO:0000313" key="7">
    <source>
        <dbReference type="EMBL" id="PHX54386.1"/>
    </source>
</evidence>
<feature type="transmembrane region" description="Helical" evidence="5">
    <location>
        <begin position="171"/>
        <end position="195"/>
    </location>
</feature>
<proteinExistence type="predicted"/>
<dbReference type="PANTHER" id="PTHR42770">
    <property type="entry name" value="AMINO ACID TRANSPORTER-RELATED"/>
    <property type="match status" value="1"/>
</dbReference>
<feature type="transmembrane region" description="Helical" evidence="5">
    <location>
        <begin position="255"/>
        <end position="279"/>
    </location>
</feature>
<feature type="transmembrane region" description="Helical" evidence="5">
    <location>
        <begin position="322"/>
        <end position="344"/>
    </location>
</feature>
<evidence type="ECO:0000256" key="4">
    <source>
        <dbReference type="ARBA" id="ARBA00023136"/>
    </source>
</evidence>
<dbReference type="RefSeq" id="WP_096830632.1">
    <property type="nucleotide sequence ID" value="NZ_NXIB02000104.1"/>
</dbReference>
<keyword evidence="2 5" id="KW-0812">Transmembrane</keyword>
<name>A0A2G4EY24_9CYAN</name>
<feature type="transmembrane region" description="Helical" evidence="5">
    <location>
        <begin position="221"/>
        <end position="243"/>
    </location>
</feature>
<evidence type="ECO:0000256" key="1">
    <source>
        <dbReference type="ARBA" id="ARBA00004141"/>
    </source>
</evidence>
<dbReference type="Pfam" id="PF00324">
    <property type="entry name" value="AA_permease"/>
    <property type="match status" value="1"/>
</dbReference>
<dbReference type="GO" id="GO:0005886">
    <property type="term" value="C:plasma membrane"/>
    <property type="evidence" value="ECO:0007669"/>
    <property type="project" value="UniProtKB-SubCell"/>
</dbReference>
<feature type="transmembrane region" description="Helical" evidence="5">
    <location>
        <begin position="145"/>
        <end position="164"/>
    </location>
</feature>
<feature type="transmembrane region" description="Helical" evidence="5">
    <location>
        <begin position="113"/>
        <end position="133"/>
    </location>
</feature>
<dbReference type="PANTHER" id="PTHR42770:SF7">
    <property type="entry name" value="MEMBRANE PROTEIN"/>
    <property type="match status" value="1"/>
</dbReference>